<comment type="caution">
    <text evidence="2">The sequence shown here is derived from an EMBL/GenBank/DDBJ whole genome shotgun (WGS) entry which is preliminary data.</text>
</comment>
<dbReference type="PANTHER" id="PTHR15863">
    <property type="entry name" value="MRN COMPLEX-INTERACTING PROTEIN"/>
    <property type="match status" value="1"/>
</dbReference>
<dbReference type="AlphaFoldDB" id="A0ABD2AAF6"/>
<evidence type="ECO:0000259" key="1">
    <source>
        <dbReference type="Pfam" id="PF15749"/>
    </source>
</evidence>
<sequence>MSQEMNILCCYSCEMFQVHIVKKAKKWQCKVCNEKQSIRRVYFQGSGKDCRLHVQELNSQKLKGFESSQTTHFSIDNSSYVSYDEKKSSKETINRQVFDKESSHSEILFDDSMNVSEKQCDYKEQTVDNDYENYHFLSDHFNDDLIYKSEVDGYASSIKEDFKLISSESISDINSKTEIKSITNNNTKESQNIFETYEDFDDALDF</sequence>
<proteinExistence type="predicted"/>
<dbReference type="PANTHER" id="PTHR15863:SF2">
    <property type="entry name" value="MRN COMPLEX-INTERACTING PROTEIN"/>
    <property type="match status" value="1"/>
</dbReference>
<dbReference type="Proteomes" id="UP001607302">
    <property type="component" value="Unassembled WGS sequence"/>
</dbReference>
<name>A0ABD2AAF6_VESSQ</name>
<accession>A0ABD2AAF6</accession>
<protein>
    <submittedName>
        <fullName evidence="2">MRN complex-interacting protein isoform X1</fullName>
    </submittedName>
</protein>
<keyword evidence="3" id="KW-1185">Reference proteome</keyword>
<gene>
    <name evidence="2" type="ORF">V1478_013304</name>
</gene>
<dbReference type="EMBL" id="JAUDFV010000153">
    <property type="protein sequence ID" value="KAL2717604.1"/>
    <property type="molecule type" value="Genomic_DNA"/>
</dbReference>
<dbReference type="Pfam" id="PF15749">
    <property type="entry name" value="MRNIP"/>
    <property type="match status" value="1"/>
</dbReference>
<organism evidence="2 3">
    <name type="scientific">Vespula squamosa</name>
    <name type="common">Southern yellow jacket</name>
    <name type="synonym">Wasp</name>
    <dbReference type="NCBI Taxonomy" id="30214"/>
    <lineage>
        <taxon>Eukaryota</taxon>
        <taxon>Metazoa</taxon>
        <taxon>Ecdysozoa</taxon>
        <taxon>Arthropoda</taxon>
        <taxon>Hexapoda</taxon>
        <taxon>Insecta</taxon>
        <taxon>Pterygota</taxon>
        <taxon>Neoptera</taxon>
        <taxon>Endopterygota</taxon>
        <taxon>Hymenoptera</taxon>
        <taxon>Apocrita</taxon>
        <taxon>Aculeata</taxon>
        <taxon>Vespoidea</taxon>
        <taxon>Vespidae</taxon>
        <taxon>Vespinae</taxon>
        <taxon>Vespula</taxon>
    </lineage>
</organism>
<feature type="domain" description="MRN complex-interacting protein N-terminal" evidence="1">
    <location>
        <begin position="7"/>
        <end position="95"/>
    </location>
</feature>
<dbReference type="InterPro" id="IPR049472">
    <property type="entry name" value="MRNIP_N"/>
</dbReference>
<evidence type="ECO:0000313" key="2">
    <source>
        <dbReference type="EMBL" id="KAL2717604.1"/>
    </source>
</evidence>
<dbReference type="InterPro" id="IPR032739">
    <property type="entry name" value="MRNIP"/>
</dbReference>
<reference evidence="2 3" key="1">
    <citation type="journal article" date="2024" name="Ann. Entomol. Soc. Am.">
        <title>Genomic analyses of the southern and eastern yellowjacket wasps (Hymenoptera: Vespidae) reveal evolutionary signatures of social life.</title>
        <authorList>
            <person name="Catto M.A."/>
            <person name="Caine P.B."/>
            <person name="Orr S.E."/>
            <person name="Hunt B.G."/>
            <person name="Goodisman M.A.D."/>
        </authorList>
    </citation>
    <scope>NUCLEOTIDE SEQUENCE [LARGE SCALE GENOMIC DNA]</scope>
    <source>
        <strain evidence="2">233</strain>
        <tissue evidence="2">Head and thorax</tissue>
    </source>
</reference>
<evidence type="ECO:0000313" key="3">
    <source>
        <dbReference type="Proteomes" id="UP001607302"/>
    </source>
</evidence>